<reference evidence="4" key="2">
    <citation type="submission" date="2015-04" db="EMBL/GenBank/DDBJ databases">
        <title>Complete genome sequence of Salinicoccus halodurans strain H3B36, isolated from the Qaidam basin of China.</title>
        <authorList>
            <person name="Ma Y."/>
            <person name="Jiang K."/>
            <person name="Xue Y."/>
        </authorList>
    </citation>
    <scope>NUCLEOTIDE SEQUENCE [LARGE SCALE GENOMIC DNA]</scope>
    <source>
        <strain evidence="4">H3B36</strain>
    </source>
</reference>
<evidence type="ECO:0000313" key="2">
    <source>
        <dbReference type="EMBL" id="AKG74327.1"/>
    </source>
</evidence>
<dbReference type="PANTHER" id="PTHR40254">
    <property type="entry name" value="BLR0577 PROTEIN"/>
    <property type="match status" value="1"/>
</dbReference>
<accession>A0A0F7HKC4</accession>
<evidence type="ECO:0000313" key="3">
    <source>
        <dbReference type="EMBL" id="SFK94572.1"/>
    </source>
</evidence>
<dbReference type="OrthoDB" id="2211465at2"/>
<dbReference type="InterPro" id="IPR052189">
    <property type="entry name" value="L-asp_N-monooxygenase_NS-form"/>
</dbReference>
<dbReference type="Pfam" id="PF13454">
    <property type="entry name" value="NAD_binding_9"/>
    <property type="match status" value="1"/>
</dbReference>
<reference evidence="2 4" key="1">
    <citation type="journal article" date="2015" name="Int. J. Syst. Evol. Microbiol.">
        <title>Complete genome sequence of Salinicoccus halodurans H3B36, isolated from the Qaidam Basin in China.</title>
        <authorList>
            <person name="Jiang K."/>
            <person name="Xue Y."/>
            <person name="Ma Y."/>
        </authorList>
    </citation>
    <scope>NUCLEOTIDE SEQUENCE [LARGE SCALE GENOMIC DNA]</scope>
    <source>
        <strain evidence="2 4">H3B36</strain>
    </source>
</reference>
<dbReference type="PANTHER" id="PTHR40254:SF1">
    <property type="entry name" value="BLR0577 PROTEIN"/>
    <property type="match status" value="1"/>
</dbReference>
<dbReference type="InterPro" id="IPR038732">
    <property type="entry name" value="HpyO/CreE_NAD-binding"/>
</dbReference>
<feature type="domain" description="FAD-dependent urate hydroxylase HpyO/Asp monooxygenase CreE-like FAD/NAD(P)-binding" evidence="1">
    <location>
        <begin position="8"/>
        <end position="152"/>
    </location>
</feature>
<evidence type="ECO:0000259" key="1">
    <source>
        <dbReference type="Pfam" id="PF13454"/>
    </source>
</evidence>
<dbReference type="KEGG" id="shv:AAT16_08830"/>
<keyword evidence="4" id="KW-1185">Reference proteome</keyword>
<organism evidence="3 5">
    <name type="scientific">Salinicoccus halodurans</name>
    <dbReference type="NCBI Taxonomy" id="407035"/>
    <lineage>
        <taxon>Bacteria</taxon>
        <taxon>Bacillati</taxon>
        <taxon>Bacillota</taxon>
        <taxon>Bacilli</taxon>
        <taxon>Bacillales</taxon>
        <taxon>Staphylococcaceae</taxon>
        <taxon>Salinicoccus</taxon>
    </lineage>
</organism>
<dbReference type="EMBL" id="CP011366">
    <property type="protein sequence ID" value="AKG74327.1"/>
    <property type="molecule type" value="Genomic_DNA"/>
</dbReference>
<dbReference type="RefSeq" id="WP_046790509.1">
    <property type="nucleotide sequence ID" value="NZ_CP011366.1"/>
</dbReference>
<sequence>MNQEVKVAVIGCGVTGISTVNHIVSDDRYTGFIDLDLYDREDLAGKGPAYRSDSDHLLINIPTEEMHLSDDANDYIEWLKSKGYPPAKYTSRKQFGEYTKEKLESLLESNENIHLIFSIVDDVSYDSETKKFTLTAGGEDKVYDYVFVTMGMLRYSDPYDLEGMNGYVQDPYPVMEKMADLKGETGIIGTGLSAIDCIRYLILENKKERVFVFSRSGEMPSVRGAHAEITLHHFTKEKLRSLLIGDEIPLESLRQLFLKEVEANNVDYSLLKRRTGNTVKDLKYDMDHPEKVGRLHYLIMALNPVFSEIFQYLSRNDKKIFMDKYHPYINENHSPMPREAAEKLIEWVNGGRLFIVDDMESVKKEKKFSIRANENEYYKVDTLINATGPVKDIRKDMDGLVGALYDRQLIGQNEFGGIMVDRERSVISPNIGTLEKMFALGALTVGADYMSTSVWLLIKNTKKLSDRFYDRLK</sequence>
<evidence type="ECO:0000313" key="5">
    <source>
        <dbReference type="Proteomes" id="UP000183090"/>
    </source>
</evidence>
<dbReference type="Gene3D" id="3.50.50.60">
    <property type="entry name" value="FAD/NAD(P)-binding domain"/>
    <property type="match status" value="1"/>
</dbReference>
<reference evidence="3 5" key="3">
    <citation type="submission" date="2016-10" db="EMBL/GenBank/DDBJ databases">
        <authorList>
            <person name="Varghese N."/>
            <person name="Submissions S."/>
        </authorList>
    </citation>
    <scope>NUCLEOTIDE SEQUENCE [LARGE SCALE GENOMIC DNA]</scope>
    <source>
        <strain evidence="3 5">CGMCC 1.6501</strain>
    </source>
</reference>
<name>A0A0F7HKC4_9STAP</name>
<dbReference type="EMBL" id="FOTB01000006">
    <property type="protein sequence ID" value="SFK94572.1"/>
    <property type="molecule type" value="Genomic_DNA"/>
</dbReference>
<proteinExistence type="predicted"/>
<protein>
    <submittedName>
        <fullName evidence="3">Uncharacterized NAD(P)/FAD-binding protein YdhS</fullName>
    </submittedName>
</protein>
<dbReference type="Proteomes" id="UP000034029">
    <property type="component" value="Chromosome"/>
</dbReference>
<dbReference type="AlphaFoldDB" id="A0A0F7HKC4"/>
<dbReference type="Proteomes" id="UP000183090">
    <property type="component" value="Unassembled WGS sequence"/>
</dbReference>
<evidence type="ECO:0000313" key="4">
    <source>
        <dbReference type="Proteomes" id="UP000034029"/>
    </source>
</evidence>
<dbReference type="InterPro" id="IPR036188">
    <property type="entry name" value="FAD/NAD-bd_sf"/>
</dbReference>
<dbReference type="SUPFAM" id="SSF51905">
    <property type="entry name" value="FAD/NAD(P)-binding domain"/>
    <property type="match status" value="1"/>
</dbReference>
<gene>
    <name evidence="2" type="ORF">AAT16_08830</name>
    <name evidence="3" type="ORF">SAMN05216235_2663</name>
</gene>